<proteinExistence type="predicted"/>
<dbReference type="AlphaFoldDB" id="A0A4Y2SMW9"/>
<protein>
    <submittedName>
        <fullName evidence="2">Uncharacterized protein</fullName>
    </submittedName>
</protein>
<feature type="compositionally biased region" description="Basic and acidic residues" evidence="1">
    <location>
        <begin position="45"/>
        <end position="69"/>
    </location>
</feature>
<name>A0A4Y2SMW9_ARAVE</name>
<keyword evidence="3" id="KW-1185">Reference proteome</keyword>
<gene>
    <name evidence="2" type="ORF">AVEN_68418_1</name>
</gene>
<feature type="region of interest" description="Disordered" evidence="1">
    <location>
        <begin position="45"/>
        <end position="92"/>
    </location>
</feature>
<reference evidence="2 3" key="1">
    <citation type="journal article" date="2019" name="Sci. Rep.">
        <title>Orb-weaving spider Araneus ventricosus genome elucidates the spidroin gene catalogue.</title>
        <authorList>
            <person name="Kono N."/>
            <person name="Nakamura H."/>
            <person name="Ohtoshi R."/>
            <person name="Moran D.A.P."/>
            <person name="Shinohara A."/>
            <person name="Yoshida Y."/>
            <person name="Fujiwara M."/>
            <person name="Mori M."/>
            <person name="Tomita M."/>
            <person name="Arakawa K."/>
        </authorList>
    </citation>
    <scope>NUCLEOTIDE SEQUENCE [LARGE SCALE GENOMIC DNA]</scope>
</reference>
<sequence length="92" mass="10403">MPDALLIRSLKLPADESWTKEALRPWRPPADDLRGVVSGCRLPKELELTKRQSRSRETTSRRAGTKEALRSYAGHQLEKLTQRGNRVHGALS</sequence>
<accession>A0A4Y2SMW9</accession>
<evidence type="ECO:0000313" key="3">
    <source>
        <dbReference type="Proteomes" id="UP000499080"/>
    </source>
</evidence>
<comment type="caution">
    <text evidence="2">The sequence shown here is derived from an EMBL/GenBank/DDBJ whole genome shotgun (WGS) entry which is preliminary data.</text>
</comment>
<evidence type="ECO:0000313" key="2">
    <source>
        <dbReference type="EMBL" id="GBN88435.1"/>
    </source>
</evidence>
<organism evidence="2 3">
    <name type="scientific">Araneus ventricosus</name>
    <name type="common">Orbweaver spider</name>
    <name type="synonym">Epeira ventricosa</name>
    <dbReference type="NCBI Taxonomy" id="182803"/>
    <lineage>
        <taxon>Eukaryota</taxon>
        <taxon>Metazoa</taxon>
        <taxon>Ecdysozoa</taxon>
        <taxon>Arthropoda</taxon>
        <taxon>Chelicerata</taxon>
        <taxon>Arachnida</taxon>
        <taxon>Araneae</taxon>
        <taxon>Araneomorphae</taxon>
        <taxon>Entelegynae</taxon>
        <taxon>Araneoidea</taxon>
        <taxon>Araneidae</taxon>
        <taxon>Araneus</taxon>
    </lineage>
</organism>
<dbReference type="EMBL" id="BGPR01022275">
    <property type="protein sequence ID" value="GBN88435.1"/>
    <property type="molecule type" value="Genomic_DNA"/>
</dbReference>
<dbReference type="Proteomes" id="UP000499080">
    <property type="component" value="Unassembled WGS sequence"/>
</dbReference>
<evidence type="ECO:0000256" key="1">
    <source>
        <dbReference type="SAM" id="MobiDB-lite"/>
    </source>
</evidence>